<name>G0ND25_CAEBE</name>
<dbReference type="HOGENOM" id="CLU_143044_0_0_1"/>
<dbReference type="PANTHER" id="PTHR22744:SF17">
    <property type="entry name" value="BTB DOMAIN-CONTAINING PROTEIN"/>
    <property type="match status" value="1"/>
</dbReference>
<protein>
    <recommendedName>
        <fullName evidence="3">BTB domain-containing protein</fullName>
    </recommendedName>
</protein>
<dbReference type="PANTHER" id="PTHR22744">
    <property type="entry name" value="HELIX LOOP HELIX PROTEIN 21-RELATED"/>
    <property type="match status" value="1"/>
</dbReference>
<evidence type="ECO:0008006" key="3">
    <source>
        <dbReference type="Google" id="ProtNLM"/>
    </source>
</evidence>
<reference evidence="2" key="1">
    <citation type="submission" date="2011-07" db="EMBL/GenBank/DDBJ databases">
        <authorList>
            <consortium name="Caenorhabditis brenneri Sequencing and Analysis Consortium"/>
            <person name="Wilson R.K."/>
        </authorList>
    </citation>
    <scope>NUCLEOTIDE SEQUENCE [LARGE SCALE GENOMIC DNA]</scope>
    <source>
        <strain evidence="2">PB2801</strain>
    </source>
</reference>
<proteinExistence type="predicted"/>
<dbReference type="SUPFAM" id="SSF54695">
    <property type="entry name" value="POZ domain"/>
    <property type="match status" value="1"/>
</dbReference>
<evidence type="ECO:0000313" key="2">
    <source>
        <dbReference type="Proteomes" id="UP000008068"/>
    </source>
</evidence>
<keyword evidence="2" id="KW-1185">Reference proteome</keyword>
<sequence length="155" mass="18472">MFDFIERDGRSFFGHKQIVKLQSKMISDKDWIRVPKSITVEELCVFLQVTHGVRLQLTAKELKRTIEIASRFGFINTVRYCEQQLIKKDEQSKLKLTRKIKLAVKFKLERYLNHLIKQIKSPERLMRILKRLKIEKLSSESMKTFVGKYLELIDI</sequence>
<dbReference type="EMBL" id="GL379865">
    <property type="protein sequence ID" value="EGT57805.1"/>
    <property type="molecule type" value="Genomic_DNA"/>
</dbReference>
<organism evidence="2">
    <name type="scientific">Caenorhabditis brenneri</name>
    <name type="common">Nematode worm</name>
    <dbReference type="NCBI Taxonomy" id="135651"/>
    <lineage>
        <taxon>Eukaryota</taxon>
        <taxon>Metazoa</taxon>
        <taxon>Ecdysozoa</taxon>
        <taxon>Nematoda</taxon>
        <taxon>Chromadorea</taxon>
        <taxon>Rhabditida</taxon>
        <taxon>Rhabditina</taxon>
        <taxon>Rhabditomorpha</taxon>
        <taxon>Rhabditoidea</taxon>
        <taxon>Rhabditidae</taxon>
        <taxon>Peloderinae</taxon>
        <taxon>Caenorhabditis</taxon>
    </lineage>
</organism>
<dbReference type="Proteomes" id="UP000008068">
    <property type="component" value="Unassembled WGS sequence"/>
</dbReference>
<dbReference type="InParanoid" id="G0ND25"/>
<evidence type="ECO:0000313" key="1">
    <source>
        <dbReference type="EMBL" id="EGT57805.1"/>
    </source>
</evidence>
<dbReference type="InterPro" id="IPR011333">
    <property type="entry name" value="SKP1/BTB/POZ_sf"/>
</dbReference>
<accession>G0ND25</accession>
<dbReference type="AlphaFoldDB" id="G0ND25"/>
<gene>
    <name evidence="1" type="ORF">CAEBREN_11402</name>
</gene>